<reference evidence="1" key="2">
    <citation type="journal article" date="2007" name="Science">
        <title>Draft genome sequence of the sexually transmitted pathogen Trichomonas vaginalis.</title>
        <authorList>
            <person name="Carlton J.M."/>
            <person name="Hirt R.P."/>
            <person name="Silva J.C."/>
            <person name="Delcher A.L."/>
            <person name="Schatz M."/>
            <person name="Zhao Q."/>
            <person name="Wortman J.R."/>
            <person name="Bidwell S.L."/>
            <person name="Alsmark U.C.M."/>
            <person name="Besteiro S."/>
            <person name="Sicheritz-Ponten T."/>
            <person name="Noel C.J."/>
            <person name="Dacks J.B."/>
            <person name="Foster P.G."/>
            <person name="Simillion C."/>
            <person name="Van de Peer Y."/>
            <person name="Miranda-Saavedra D."/>
            <person name="Barton G.J."/>
            <person name="Westrop G.D."/>
            <person name="Mueller S."/>
            <person name="Dessi D."/>
            <person name="Fiori P.L."/>
            <person name="Ren Q."/>
            <person name="Paulsen I."/>
            <person name="Zhang H."/>
            <person name="Bastida-Corcuera F.D."/>
            <person name="Simoes-Barbosa A."/>
            <person name="Brown M.T."/>
            <person name="Hayes R.D."/>
            <person name="Mukherjee M."/>
            <person name="Okumura C.Y."/>
            <person name="Schneider R."/>
            <person name="Smith A.J."/>
            <person name="Vanacova S."/>
            <person name="Villalvazo M."/>
            <person name="Haas B.J."/>
            <person name="Pertea M."/>
            <person name="Feldblyum T.V."/>
            <person name="Utterback T.R."/>
            <person name="Shu C.L."/>
            <person name="Osoegawa K."/>
            <person name="de Jong P.J."/>
            <person name="Hrdy I."/>
            <person name="Horvathova L."/>
            <person name="Zubacova Z."/>
            <person name="Dolezal P."/>
            <person name="Malik S.B."/>
            <person name="Logsdon J.M. Jr."/>
            <person name="Henze K."/>
            <person name="Gupta A."/>
            <person name="Wang C.C."/>
            <person name="Dunne R.L."/>
            <person name="Upcroft J.A."/>
            <person name="Upcroft P."/>
            <person name="White O."/>
            <person name="Salzberg S.L."/>
            <person name="Tang P."/>
            <person name="Chiu C.-H."/>
            <person name="Lee Y.-S."/>
            <person name="Embley T.M."/>
            <person name="Coombs G.H."/>
            <person name="Mottram J.C."/>
            <person name="Tachezy J."/>
            <person name="Fraser-Liggett C.M."/>
            <person name="Johnson P.J."/>
        </authorList>
    </citation>
    <scope>NUCLEOTIDE SEQUENCE [LARGE SCALE GENOMIC DNA]</scope>
    <source>
        <strain evidence="1">G3</strain>
    </source>
</reference>
<name>A2DN76_TRIV3</name>
<dbReference type="InParanoid" id="A2DN76"/>
<gene>
    <name evidence="1" type="ORF">TVAG_305840</name>
</gene>
<dbReference type="InterPro" id="IPR043502">
    <property type="entry name" value="DNA/RNA_pol_sf"/>
</dbReference>
<evidence type="ECO:0008006" key="3">
    <source>
        <dbReference type="Google" id="ProtNLM"/>
    </source>
</evidence>
<dbReference type="AlphaFoldDB" id="A2DN76"/>
<dbReference type="EMBL" id="DS113222">
    <property type="protein sequence ID" value="EAY18064.1"/>
    <property type="molecule type" value="Genomic_DNA"/>
</dbReference>
<dbReference type="VEuPathDB" id="TrichDB:TVAGG3_0415670"/>
<reference evidence="1" key="1">
    <citation type="submission" date="2006-10" db="EMBL/GenBank/DDBJ databases">
        <authorList>
            <person name="Amadeo P."/>
            <person name="Zhao Q."/>
            <person name="Wortman J."/>
            <person name="Fraser-Liggett C."/>
            <person name="Carlton J."/>
        </authorList>
    </citation>
    <scope>NUCLEOTIDE SEQUENCE</scope>
    <source>
        <strain evidence="1">G3</strain>
    </source>
</reference>
<protein>
    <recommendedName>
        <fullName evidence="3">DNA-directed DNA polymerase</fullName>
    </recommendedName>
</protein>
<accession>A2DN76</accession>
<sequence>MDMPFDVSEPQVEGHDGFARFYWKHDEQLYPLRRKKGKGEDKHAPMERTRYAYEKYREVRSQITSGRTFTVNFDEGKNKEGFMGVLAAIQDGNKKGYNLRLTITDLDGHIYYAHGNVTTAAQLLDAFKTTKREQMFDSDSDILNAIEGIASVKFEWYQPNPQAVRQHAGYFPFINKSDIDLTRYGIYNSIETIVNEPCILTCLRNSGLVTDEKMKYLESCVKTRYILRGQLAKIAPLANVNIRVNIPTAKGSSHDDYVVEFNLPWLKIVIVHNHFMLNESLTNPLFGKGKCNIVRAVNILFEKGLLEPIPDDKLTETFVPKDETNFSLLARPNVVPDKVLVQKKYTIPQGVGLFGYQPEPEELPMRLQELQDAINKLPLRHPIDVKLYWRASELGQKILYETGCFDDVYEITGEVSQKIRDSLEFPRTGPIGCDKFDSDEKIYYVDLNAAYMRFVQYIPTGIPNEDGEFPGRNYTVGKVIQQLYDIRKASNPKLAMTLKLLMNSTWGYSIKKPQEMKSKHYEKVDNFVERFSPFVLKYEFTQGQSGLVTTLKPIVEHWSYPQFAKAVLDNYNKFFSEVKSKVVVYYENIDALMTNEEGYNKLIEMGMVGEKMGQFKLDKIFTEVHVLSKRKYWGILEDGTEIKHCMK</sequence>
<dbReference type="SUPFAM" id="SSF56672">
    <property type="entry name" value="DNA/RNA polymerases"/>
    <property type="match status" value="1"/>
</dbReference>
<dbReference type="VEuPathDB" id="TrichDB:TVAG_RG_DS113635_16"/>
<keyword evidence="2" id="KW-1185">Reference proteome</keyword>
<proteinExistence type="predicted"/>
<evidence type="ECO:0000313" key="2">
    <source>
        <dbReference type="Proteomes" id="UP000001542"/>
    </source>
</evidence>
<organism evidence="1 2">
    <name type="scientific">Trichomonas vaginalis (strain ATCC PRA-98 / G3)</name>
    <dbReference type="NCBI Taxonomy" id="412133"/>
    <lineage>
        <taxon>Eukaryota</taxon>
        <taxon>Metamonada</taxon>
        <taxon>Parabasalia</taxon>
        <taxon>Trichomonadida</taxon>
        <taxon>Trichomonadidae</taxon>
        <taxon>Trichomonas</taxon>
    </lineage>
</organism>
<dbReference type="Proteomes" id="UP000001542">
    <property type="component" value="Unassembled WGS sequence"/>
</dbReference>
<evidence type="ECO:0000313" key="1">
    <source>
        <dbReference type="EMBL" id="EAY18064.1"/>
    </source>
</evidence>